<organism evidence="4">
    <name type="scientific">Thermodesulfobacterium geofontis</name>
    <dbReference type="NCBI Taxonomy" id="1295609"/>
    <lineage>
        <taxon>Bacteria</taxon>
        <taxon>Pseudomonadati</taxon>
        <taxon>Thermodesulfobacteriota</taxon>
        <taxon>Thermodesulfobacteria</taxon>
        <taxon>Thermodesulfobacteriales</taxon>
        <taxon>Thermodesulfobacteriaceae</taxon>
        <taxon>Thermodesulfobacterium</taxon>
    </lineage>
</organism>
<dbReference type="InterPro" id="IPR042243">
    <property type="entry name" value="HypD_1"/>
</dbReference>
<dbReference type="InterPro" id="IPR042244">
    <property type="entry name" value="HypD_2_sf"/>
</dbReference>
<keyword evidence="2" id="KW-0479">Metal-binding</keyword>
<dbReference type="InterPro" id="IPR002780">
    <property type="entry name" value="Hyd_form_HypD"/>
</dbReference>
<dbReference type="GO" id="GO:0051604">
    <property type="term" value="P:protein maturation"/>
    <property type="evidence" value="ECO:0007669"/>
    <property type="project" value="TreeGrafter"/>
</dbReference>
<protein>
    <submittedName>
        <fullName evidence="4">Hydrogenase formation protein HypD</fullName>
    </submittedName>
</protein>
<dbReference type="NCBIfam" id="TIGR00075">
    <property type="entry name" value="hypD"/>
    <property type="match status" value="1"/>
</dbReference>
<dbReference type="Gene3D" id="6.10.20.100">
    <property type="match status" value="1"/>
</dbReference>
<reference evidence="4" key="1">
    <citation type="journal article" date="2020" name="mSystems">
        <title>Genome- and Community-Level Interaction Insights into Carbon Utilization and Element Cycling Functions of Hydrothermarchaeota in Hydrothermal Sediment.</title>
        <authorList>
            <person name="Zhou Z."/>
            <person name="Liu Y."/>
            <person name="Xu W."/>
            <person name="Pan J."/>
            <person name="Luo Z.H."/>
            <person name="Li M."/>
        </authorList>
    </citation>
    <scope>NUCLEOTIDE SEQUENCE [LARGE SCALE GENOMIC DNA]</scope>
    <source>
        <strain evidence="4">SpSt-6</strain>
    </source>
</reference>
<dbReference type="PANTHER" id="PTHR30149">
    <property type="entry name" value="HYDROGENASE PROTEIN ASSEMBLY PROTEIN HYPD"/>
    <property type="match status" value="1"/>
</dbReference>
<dbReference type="EMBL" id="DSZN01000016">
    <property type="protein sequence ID" value="HGQ85031.1"/>
    <property type="molecule type" value="Genomic_DNA"/>
</dbReference>
<comment type="caution">
    <text evidence="4">The sequence shown here is derived from an EMBL/GenBank/DDBJ whole genome shotgun (WGS) entry which is preliminary data.</text>
</comment>
<accession>A0A7C4JQ28</accession>
<dbReference type="PANTHER" id="PTHR30149:SF0">
    <property type="entry name" value="HYDROGENASE MATURATION FACTOR HYPD"/>
    <property type="match status" value="1"/>
</dbReference>
<dbReference type="PIRSF" id="PIRSF005622">
    <property type="entry name" value="Hydrgn_mat_hypD"/>
    <property type="match status" value="1"/>
</dbReference>
<dbReference type="Gene3D" id="3.40.50.11750">
    <property type="entry name" value="HypD, alpha/beta domain 1"/>
    <property type="match status" value="2"/>
</dbReference>
<dbReference type="GO" id="GO:0051539">
    <property type="term" value="F:4 iron, 4 sulfur cluster binding"/>
    <property type="evidence" value="ECO:0007669"/>
    <property type="project" value="TreeGrafter"/>
</dbReference>
<evidence type="ECO:0000256" key="3">
    <source>
        <dbReference type="ARBA" id="ARBA00023004"/>
    </source>
</evidence>
<evidence type="ECO:0000256" key="1">
    <source>
        <dbReference type="ARBA" id="ARBA00007888"/>
    </source>
</evidence>
<comment type="similarity">
    <text evidence="1">Belongs to the HypD family.</text>
</comment>
<gene>
    <name evidence="4" type="primary">hypD</name>
    <name evidence="4" type="ORF">ENT66_01165</name>
</gene>
<sequence>MNYSNNLNSLWNKFKDPERVKNLVKLIKEEVEKYGKPINIMEFCGGHTHVILRNGLDELLKGYINFVHGPGCPVCVIALERLDLAIELAKIPEVILCTYGDLMRVPGSNRMSLLKLRAEGYEIKPVSSALEALKLAVENPQKKVIFFAIGFETTSPHTAVLIKQAKELGVKNLWVVCNHILALVVLEYLLQSKEKPLIDAFIGPGHVSTITGSKAYEPIVKKYHTPIVISGFEPLDLIQAVYLIAKQIREGRCEVEVQYTRSVTPEGNIKAKEYLKEVFNLRRSFPWRGLGEIPYSAYEIKEEYQKWDGEKFFKISVNSGKENPLCLCGKVIKGLNKPPECRLFGKVCTPQNPIGPCMISSEGACLAYFKYRKNLQK</sequence>
<dbReference type="GO" id="GO:0005506">
    <property type="term" value="F:iron ion binding"/>
    <property type="evidence" value="ECO:0007669"/>
    <property type="project" value="TreeGrafter"/>
</dbReference>
<dbReference type="Pfam" id="PF01924">
    <property type="entry name" value="HypD"/>
    <property type="match status" value="1"/>
</dbReference>
<dbReference type="GO" id="GO:0070025">
    <property type="term" value="F:carbon monoxide binding"/>
    <property type="evidence" value="ECO:0007669"/>
    <property type="project" value="TreeGrafter"/>
</dbReference>
<name>A0A7C4JQ28_9BACT</name>
<evidence type="ECO:0000313" key="4">
    <source>
        <dbReference type="EMBL" id="HGQ85031.1"/>
    </source>
</evidence>
<proteinExistence type="inferred from homology"/>
<evidence type="ECO:0000256" key="2">
    <source>
        <dbReference type="ARBA" id="ARBA00022723"/>
    </source>
</evidence>
<dbReference type="AlphaFoldDB" id="A0A7C4JQ28"/>
<keyword evidence="3" id="KW-0408">Iron</keyword>